<name>A0A0Q9YX82_9GAMM</name>
<evidence type="ECO:0000313" key="2">
    <source>
        <dbReference type="EMBL" id="KRG21572.1"/>
    </source>
</evidence>
<dbReference type="Proteomes" id="UP000051497">
    <property type="component" value="Unassembled WGS sequence"/>
</dbReference>
<dbReference type="Pfam" id="PF01636">
    <property type="entry name" value="APH"/>
    <property type="match status" value="1"/>
</dbReference>
<evidence type="ECO:0000313" key="3">
    <source>
        <dbReference type="EMBL" id="MCS5711501.1"/>
    </source>
</evidence>
<dbReference type="PATRIC" id="fig|1590043.3.peg.1347"/>
<proteinExistence type="predicted"/>
<reference evidence="3" key="3">
    <citation type="submission" date="2021-06" db="EMBL/GenBank/DDBJ databases">
        <title>Genomic Description and Analysis of Intracellular Bacteria, Candidatus Berkiella cookevillensis and Candidatus Berkiella aquae.</title>
        <authorList>
            <person name="Kidane D.T."/>
            <person name="Mehari Y.T."/>
            <person name="Rice F.C."/>
            <person name="Arivett B.A."/>
            <person name="Farone A.L."/>
            <person name="Berk S.G."/>
            <person name="Farone M.B."/>
        </authorList>
    </citation>
    <scope>NUCLEOTIDE SEQUENCE</scope>
    <source>
        <strain evidence="3">HT99</strain>
    </source>
</reference>
<dbReference type="STRING" id="295108.HT99x_01325"/>
<dbReference type="RefSeq" id="WP_075065953.1">
    <property type="nucleotide sequence ID" value="NZ_LKAJ02000001.1"/>
</dbReference>
<dbReference type="EMBL" id="LKAJ01000004">
    <property type="protein sequence ID" value="KRG21572.1"/>
    <property type="molecule type" value="Genomic_DNA"/>
</dbReference>
<dbReference type="InterPro" id="IPR002575">
    <property type="entry name" value="Aminoglycoside_PTrfase"/>
</dbReference>
<comment type="caution">
    <text evidence="2">The sequence shown here is derived from an EMBL/GenBank/DDBJ whole genome shotgun (WGS) entry which is preliminary data.</text>
</comment>
<dbReference type="Gene3D" id="3.90.1200.10">
    <property type="match status" value="1"/>
</dbReference>
<protein>
    <submittedName>
        <fullName evidence="3">Aminoglycoside phosphotransferase family protein</fullName>
    </submittedName>
    <submittedName>
        <fullName evidence="2">Phosphotransferase enzyme family protein</fullName>
    </submittedName>
</protein>
<dbReference type="SUPFAM" id="SSF56112">
    <property type="entry name" value="Protein kinase-like (PK-like)"/>
    <property type="match status" value="1"/>
</dbReference>
<accession>A0A0Q9YX82</accession>
<dbReference type="GO" id="GO:0016740">
    <property type="term" value="F:transferase activity"/>
    <property type="evidence" value="ECO:0007669"/>
    <property type="project" value="UniProtKB-KW"/>
</dbReference>
<feature type="domain" description="Aminoglycoside phosphotransferase" evidence="1">
    <location>
        <begin position="98"/>
        <end position="263"/>
    </location>
</feature>
<sequence>MITALTPPIREVIEKAEKMLSFHFQTPLNIENVVQLSEPDRRNLILRLMVNSANEMIPQRFIVKKTTLELRGETEQEQMSRFARDWAGIEFLTSIGTHHAPRFYGGDRESQFIIIEDLGEPHYSLVGPLTRLPTPANVQEAINALAIYSRRLGQMHADTFGKTNEFTQILHRIYPHTLRLQSLKETNIAEVMACFKRHTGDDSFELRQELEAIQQVMSCGDFEVLLHGDICPDNVYFQQSDMQIIDFEYGDVGPALIDGVYLRMSMPSCWCAKVTPSHIVTQMETIYQNELKTKILLANNEAIYNKACVYACALWIIRVINWHVDEVMEQDSICPSGPVDQDSLWKPESNAFRPRILSRLAAFIDIAEKHQHLPALTQASSKLLKHLQQQWPTTHFMDYYPVFT</sequence>
<gene>
    <name evidence="3" type="ORF">HT99x_008640</name>
    <name evidence="2" type="ORF">HT99x_01325</name>
</gene>
<organism evidence="2">
    <name type="scientific">Candidatus Berkiella aquae</name>
    <dbReference type="NCBI Taxonomy" id="295108"/>
    <lineage>
        <taxon>Bacteria</taxon>
        <taxon>Pseudomonadati</taxon>
        <taxon>Pseudomonadota</taxon>
        <taxon>Gammaproteobacteria</taxon>
        <taxon>Candidatus Berkiellales</taxon>
        <taxon>Candidatus Berkiellaceae</taxon>
        <taxon>Candidatus Berkiella</taxon>
    </lineage>
</organism>
<dbReference type="InterPro" id="IPR011009">
    <property type="entry name" value="Kinase-like_dom_sf"/>
</dbReference>
<reference evidence="2" key="1">
    <citation type="submission" date="2015-09" db="EMBL/GenBank/DDBJ databases">
        <title>Draft Genome Sequences of Two Novel Amoeba-resistant Intranuclear Bacteria, Candidatus Berkiella cookevillensis and Candidatus Berkiella aquae.</title>
        <authorList>
            <person name="Mehari Y.T."/>
            <person name="Arivett B.A."/>
            <person name="Farone A.L."/>
            <person name="Gunderson J.H."/>
            <person name="Farone M.B."/>
        </authorList>
    </citation>
    <scope>NUCLEOTIDE SEQUENCE [LARGE SCALE GENOMIC DNA]</scope>
    <source>
        <strain evidence="2">HT99</strain>
    </source>
</reference>
<evidence type="ECO:0000259" key="1">
    <source>
        <dbReference type="Pfam" id="PF01636"/>
    </source>
</evidence>
<evidence type="ECO:0000313" key="4">
    <source>
        <dbReference type="Proteomes" id="UP000051497"/>
    </source>
</evidence>
<keyword evidence="4" id="KW-1185">Reference proteome</keyword>
<reference evidence="3" key="2">
    <citation type="journal article" date="2016" name="Genome Announc.">
        <title>Draft Genome Sequences of Two Novel Amoeba-Resistant Intranuclear Bacteria, 'Candidatus Berkiella cookevillensis' and 'Candidatus Berkiella aquae'.</title>
        <authorList>
            <person name="Mehari Y.T."/>
            <person name="Arivett B.A."/>
            <person name="Farone A.L."/>
            <person name="Gunderson J.H."/>
            <person name="Farone M.B."/>
        </authorList>
    </citation>
    <scope>NUCLEOTIDE SEQUENCE</scope>
    <source>
        <strain evidence="3">HT99</strain>
    </source>
</reference>
<dbReference type="AlphaFoldDB" id="A0A0Q9YX82"/>
<dbReference type="EMBL" id="LKAJ02000001">
    <property type="protein sequence ID" value="MCS5711501.1"/>
    <property type="molecule type" value="Genomic_DNA"/>
</dbReference>
<keyword evidence="2" id="KW-0808">Transferase</keyword>
<dbReference type="OrthoDB" id="144109at2"/>